<proteinExistence type="predicted"/>
<reference evidence="2 3" key="1">
    <citation type="submission" date="2019-04" db="EMBL/GenBank/DDBJ databases">
        <title>Annotation for the trematode Fasciola gigantica.</title>
        <authorList>
            <person name="Choi Y.-J."/>
        </authorList>
    </citation>
    <scope>NUCLEOTIDE SEQUENCE [LARGE SCALE GENOMIC DNA]</scope>
    <source>
        <strain evidence="2">Uganda_cow_1</strain>
    </source>
</reference>
<organism evidence="2 3">
    <name type="scientific">Fasciola gigantica</name>
    <name type="common">Giant liver fluke</name>
    <dbReference type="NCBI Taxonomy" id="46835"/>
    <lineage>
        <taxon>Eukaryota</taxon>
        <taxon>Metazoa</taxon>
        <taxon>Spiralia</taxon>
        <taxon>Lophotrochozoa</taxon>
        <taxon>Platyhelminthes</taxon>
        <taxon>Trematoda</taxon>
        <taxon>Digenea</taxon>
        <taxon>Plagiorchiida</taxon>
        <taxon>Echinostomata</taxon>
        <taxon>Echinostomatoidea</taxon>
        <taxon>Fasciolidae</taxon>
        <taxon>Fasciola</taxon>
    </lineage>
</organism>
<dbReference type="Proteomes" id="UP000316759">
    <property type="component" value="Unassembled WGS sequence"/>
</dbReference>
<accession>A0A504YCI9</accession>
<evidence type="ECO:0000313" key="3">
    <source>
        <dbReference type="Proteomes" id="UP000316759"/>
    </source>
</evidence>
<keyword evidence="3" id="KW-1185">Reference proteome</keyword>
<name>A0A504YCI9_FASGI</name>
<dbReference type="AlphaFoldDB" id="A0A504YCI9"/>
<dbReference type="EMBL" id="SUNJ01012542">
    <property type="protein sequence ID" value="TPP57959.1"/>
    <property type="molecule type" value="Genomic_DNA"/>
</dbReference>
<evidence type="ECO:0000313" key="2">
    <source>
        <dbReference type="EMBL" id="TPP57959.1"/>
    </source>
</evidence>
<feature type="signal peptide" evidence="1">
    <location>
        <begin position="1"/>
        <end position="21"/>
    </location>
</feature>
<sequence>MLSVLAWAIIDLDSLVHLVETISREDGPVSKKSNVSSQQSNQDANLAQMDLSGWLLDFKTKIAWLRRQYRKLRLQYTQVGKRFDGDEKGTSRYEM</sequence>
<comment type="caution">
    <text evidence="2">The sequence shown here is derived from an EMBL/GenBank/DDBJ whole genome shotgun (WGS) entry which is preliminary data.</text>
</comment>
<feature type="chain" id="PRO_5021293700" evidence="1">
    <location>
        <begin position="22"/>
        <end position="95"/>
    </location>
</feature>
<keyword evidence="1" id="KW-0732">Signal</keyword>
<evidence type="ECO:0000256" key="1">
    <source>
        <dbReference type="SAM" id="SignalP"/>
    </source>
</evidence>
<protein>
    <submittedName>
        <fullName evidence="2">Uncharacterized protein</fullName>
    </submittedName>
</protein>
<gene>
    <name evidence="2" type="ORF">FGIG_01917</name>
</gene>